<dbReference type="CDD" id="cd00200">
    <property type="entry name" value="WD40"/>
    <property type="match status" value="2"/>
</dbReference>
<evidence type="ECO:0000256" key="3">
    <source>
        <dbReference type="PROSITE-ProRule" id="PRU00221"/>
    </source>
</evidence>
<dbReference type="InterPro" id="IPR015943">
    <property type="entry name" value="WD40/YVTN_repeat-like_dom_sf"/>
</dbReference>
<dbReference type="Pfam" id="PF25173">
    <property type="entry name" value="Beta-prop_WDR3_1st"/>
    <property type="match status" value="1"/>
</dbReference>
<feature type="repeat" description="WD" evidence="3">
    <location>
        <begin position="827"/>
        <end position="868"/>
    </location>
</feature>
<feature type="domain" description="NACHT" evidence="5">
    <location>
        <begin position="77"/>
        <end position="214"/>
    </location>
</feature>
<dbReference type="OrthoDB" id="338608at2759"/>
<feature type="repeat" description="WD" evidence="3">
    <location>
        <begin position="698"/>
        <end position="739"/>
    </location>
</feature>
<dbReference type="Pfam" id="PF00805">
    <property type="entry name" value="Pentapeptide"/>
    <property type="match status" value="1"/>
</dbReference>
<evidence type="ECO:0000259" key="5">
    <source>
        <dbReference type="Pfam" id="PF05729"/>
    </source>
</evidence>
<reference evidence="6 7" key="1">
    <citation type="journal article" date="2015" name="Sci. Rep.">
        <title>Genome of the facultative scuticociliatosis pathogen Pseudocohnilembus persalinus provides insight into its virulence through horizontal gene transfer.</title>
        <authorList>
            <person name="Xiong J."/>
            <person name="Wang G."/>
            <person name="Cheng J."/>
            <person name="Tian M."/>
            <person name="Pan X."/>
            <person name="Warren A."/>
            <person name="Jiang C."/>
            <person name="Yuan D."/>
            <person name="Miao W."/>
        </authorList>
    </citation>
    <scope>NUCLEOTIDE SEQUENCE [LARGE SCALE GENOMIC DNA]</scope>
    <source>
        <strain evidence="6">36N120E</strain>
    </source>
</reference>
<dbReference type="Gene3D" id="3.40.50.300">
    <property type="entry name" value="P-loop containing nucleotide triphosphate hydrolases"/>
    <property type="match status" value="1"/>
</dbReference>
<dbReference type="PANTHER" id="PTHR19848:SF8">
    <property type="entry name" value="F-BOX AND WD REPEAT DOMAIN CONTAINING 7"/>
    <property type="match status" value="1"/>
</dbReference>
<protein>
    <submittedName>
        <fullName evidence="6">WD40-repeat-containing domain</fullName>
    </submittedName>
</protein>
<keyword evidence="1 3" id="KW-0853">WD repeat</keyword>
<accession>A0A0V0R0R0</accession>
<dbReference type="InterPro" id="IPR001680">
    <property type="entry name" value="WD40_rpt"/>
</dbReference>
<dbReference type="SMART" id="SM00320">
    <property type="entry name" value="WD40"/>
    <property type="match status" value="13"/>
</dbReference>
<dbReference type="InParanoid" id="A0A0V0R0R0"/>
<dbReference type="Pfam" id="PF05729">
    <property type="entry name" value="NACHT"/>
    <property type="match status" value="1"/>
</dbReference>
<dbReference type="InterPro" id="IPR019775">
    <property type="entry name" value="WD40_repeat_CS"/>
</dbReference>
<dbReference type="AlphaFoldDB" id="A0A0V0R0R0"/>
<dbReference type="Gene3D" id="2.160.20.80">
    <property type="entry name" value="E3 ubiquitin-protein ligase SopA"/>
    <property type="match status" value="1"/>
</dbReference>
<dbReference type="InterPro" id="IPR007111">
    <property type="entry name" value="NACHT_NTPase"/>
</dbReference>
<organism evidence="6 7">
    <name type="scientific">Pseudocohnilembus persalinus</name>
    <name type="common">Ciliate</name>
    <dbReference type="NCBI Taxonomy" id="266149"/>
    <lineage>
        <taxon>Eukaryota</taxon>
        <taxon>Sar</taxon>
        <taxon>Alveolata</taxon>
        <taxon>Ciliophora</taxon>
        <taxon>Intramacronucleata</taxon>
        <taxon>Oligohymenophorea</taxon>
        <taxon>Scuticociliatia</taxon>
        <taxon>Philasterida</taxon>
        <taxon>Pseudocohnilembidae</taxon>
        <taxon>Pseudocohnilembus</taxon>
    </lineage>
</organism>
<evidence type="ECO:0000256" key="2">
    <source>
        <dbReference type="ARBA" id="ARBA00022737"/>
    </source>
</evidence>
<feature type="repeat" description="WD" evidence="3">
    <location>
        <begin position="996"/>
        <end position="1030"/>
    </location>
</feature>
<dbReference type="EMBL" id="LDAU01000078">
    <property type="protein sequence ID" value="KRX07949.1"/>
    <property type="molecule type" value="Genomic_DNA"/>
</dbReference>
<keyword evidence="2" id="KW-0677">Repeat</keyword>
<dbReference type="Gene3D" id="2.130.10.10">
    <property type="entry name" value="YVTN repeat-like/Quinoprotein amine dehydrogenase"/>
    <property type="match status" value="5"/>
</dbReference>
<keyword evidence="7" id="KW-1185">Reference proteome</keyword>
<dbReference type="PROSITE" id="PS50294">
    <property type="entry name" value="WD_REPEATS_REGION"/>
    <property type="match status" value="11"/>
</dbReference>
<name>A0A0V0R0R0_PSEPJ</name>
<evidence type="ECO:0000313" key="7">
    <source>
        <dbReference type="Proteomes" id="UP000054937"/>
    </source>
</evidence>
<dbReference type="Proteomes" id="UP000054937">
    <property type="component" value="Unassembled WGS sequence"/>
</dbReference>
<dbReference type="InterPro" id="IPR020472">
    <property type="entry name" value="WD40_PAC1"/>
</dbReference>
<feature type="repeat" description="WD" evidence="3">
    <location>
        <begin position="879"/>
        <end position="911"/>
    </location>
</feature>
<feature type="compositionally biased region" description="Low complexity" evidence="4">
    <location>
        <begin position="288"/>
        <end position="300"/>
    </location>
</feature>
<dbReference type="PROSITE" id="PS00678">
    <property type="entry name" value="WD_REPEATS_1"/>
    <property type="match status" value="6"/>
</dbReference>
<dbReference type="PANTHER" id="PTHR19848">
    <property type="entry name" value="WD40 REPEAT PROTEIN"/>
    <property type="match status" value="1"/>
</dbReference>
<dbReference type="PRINTS" id="PR00320">
    <property type="entry name" value="GPROTEINBRPT"/>
</dbReference>
<feature type="repeat" description="WD" evidence="3">
    <location>
        <begin position="532"/>
        <end position="573"/>
    </location>
</feature>
<evidence type="ECO:0000313" key="6">
    <source>
        <dbReference type="EMBL" id="KRX07949.1"/>
    </source>
</evidence>
<feature type="repeat" description="WD" evidence="3">
    <location>
        <begin position="912"/>
        <end position="953"/>
    </location>
</feature>
<feature type="repeat" description="WD" evidence="3">
    <location>
        <begin position="785"/>
        <end position="826"/>
    </location>
</feature>
<feature type="region of interest" description="Disordered" evidence="4">
    <location>
        <begin position="277"/>
        <end position="316"/>
    </location>
</feature>
<comment type="caution">
    <text evidence="6">The sequence shown here is derived from an EMBL/GenBank/DDBJ whole genome shotgun (WGS) entry which is preliminary data.</text>
</comment>
<dbReference type="PROSITE" id="PS50082">
    <property type="entry name" value="WD_REPEATS_2"/>
    <property type="match status" value="12"/>
</dbReference>
<feature type="repeat" description="WD" evidence="3">
    <location>
        <begin position="1116"/>
        <end position="1149"/>
    </location>
</feature>
<dbReference type="OMA" id="KFDGHQY"/>
<dbReference type="Pfam" id="PF00400">
    <property type="entry name" value="WD40"/>
    <property type="match status" value="8"/>
</dbReference>
<dbReference type="InterPro" id="IPR036322">
    <property type="entry name" value="WD40_repeat_dom_sf"/>
</dbReference>
<feature type="repeat" description="WD" evidence="3">
    <location>
        <begin position="656"/>
        <end position="697"/>
    </location>
</feature>
<dbReference type="SUPFAM" id="SSF141571">
    <property type="entry name" value="Pentapeptide repeat-like"/>
    <property type="match status" value="1"/>
</dbReference>
<evidence type="ECO:0000256" key="4">
    <source>
        <dbReference type="SAM" id="MobiDB-lite"/>
    </source>
</evidence>
<feature type="repeat" description="WD" evidence="3">
    <location>
        <begin position="740"/>
        <end position="774"/>
    </location>
</feature>
<gene>
    <name evidence="6" type="ORF">PPERSA_10337</name>
</gene>
<feature type="repeat" description="WD" evidence="3">
    <location>
        <begin position="614"/>
        <end position="655"/>
    </location>
</feature>
<evidence type="ECO:0000256" key="1">
    <source>
        <dbReference type="ARBA" id="ARBA00022574"/>
    </source>
</evidence>
<dbReference type="InterPro" id="IPR001646">
    <property type="entry name" value="5peptide_repeat"/>
</dbReference>
<proteinExistence type="predicted"/>
<dbReference type="SUPFAM" id="SSF52540">
    <property type="entry name" value="P-loop containing nucleoside triphosphate hydrolases"/>
    <property type="match status" value="1"/>
</dbReference>
<dbReference type="InterPro" id="IPR027417">
    <property type="entry name" value="P-loop_NTPase"/>
</dbReference>
<sequence length="1199" mass="139252">MIKDKFLLEKFNSEELKNFLNQENIFPYQNLMEHVYIKEEYVDGQQCSLLQNSNQLEELFVISEKFINNEENYQQSILVISGPSGSGKTAFLNYLQDKLEYPQNMYYISLQMFINHEQLKQYMRFIFENIYKNDKEKIVFLLDGYDDMVFSSSGKKISLFETFRLIFYKNSKLIVTTKSNYIQKSNLQQMSAKFVYITPLNRHQVRSMIRKYIKVQNRRQQMGFLTFKYYDEAQKYYDQFKQYQFYLKLVKIPINLKIMVEVLNEIQDKIKVNQKYNNKSRENGSHINSSTAKNSNKNNNYQNGTRRNSKNSLGLNSNNSNLIGSQNINSNNLLGAELLSSNIDHTILNQKTDMLNDLNLNQRVLNVNDTQLIDNIKNYYENAMEMNQLNILKEKLLAIICFSKEPKYGISVISANAATIYNSLNFSFSGLDLSFVNIKGAMLQSSIFHKTNLRFANLEEVDMKNAILQESNFEGAWLGKISLGNIPHLKRKNNPIRSALFSPLGTFIVYLEDKEKTFYMEYIQETRVTLKFTGHTKQVNCISYAPNGRQIASGSEDKLIKIWDSLTGELICDFNHNDIVNFCTFSADGKMVASASQEWVKIWSLETEKKITQFQAHDDWITCLQFSYDNQFLASSSWDNSVRIWDIQNGKMVNSYIEHQAVVTYIAFSPQYEQIASCSRDNNIKIWDYQQKKVFKTLRGHTDFVLMVNFSKQGKYLISCSMDETAKIWETETGENLQTLYGHSSFIYTVQFSQCGRYIMTGSYDKSIKIWDFNLEEEDGYQPDRKGHSKYVNYATISPDGEYIASCSNDKYIKIWTLETGQNISTLVGHQDWVNYVAFNKSGNILASSSWDKTVKIWNVENGVTIQTLQGVSNSVFKSVNFSNSGRFLIAGRENKSIKIWDTTNWKTVETIEGHKQSVNSVIFSSDDKLFISASKDKTIKIWDFKKSIKIKTLIGHDNSINFISVSNDGNLLASAGRDNLIILWNMKNFKIVDMLKGHKNYVTSVNFSDCNQYLVSSSRDKTLKIWDISVFQDKSFILQQEQENLQSSIDQQKVSYQSQNIQNNKGNQKILKNKNKDQNKIQMQFDDQEENEASDRDLLSRQLSYKQKSLCILTLKGCQYYVNSAEFSPDSNFIVSTSNDKSIKIWKVVWTGDKITDVLLHRNITEKQLFNFYKININLKELDNKISKYINKYIEDKY</sequence>
<feature type="repeat" description="WD" evidence="3">
    <location>
        <begin position="954"/>
        <end position="995"/>
    </location>
</feature>
<dbReference type="SUPFAM" id="SSF50978">
    <property type="entry name" value="WD40 repeat-like"/>
    <property type="match status" value="2"/>
</dbReference>